<dbReference type="Proteomes" id="UP000326924">
    <property type="component" value="Unassembled WGS sequence"/>
</dbReference>
<dbReference type="PANTHER" id="PTHR31441:SF2">
    <property type="entry name" value="FOLLICULIN"/>
    <property type="match status" value="1"/>
</dbReference>
<feature type="compositionally biased region" description="Low complexity" evidence="1">
    <location>
        <begin position="61"/>
        <end position="79"/>
    </location>
</feature>
<reference evidence="3 4" key="1">
    <citation type="submission" date="2019-09" db="EMBL/GenBank/DDBJ databases">
        <title>Draft genome of the ectomycorrhizal ascomycete Sphaerosporella brunnea.</title>
        <authorList>
            <consortium name="DOE Joint Genome Institute"/>
            <person name="Benucci G.M."/>
            <person name="Marozzi G."/>
            <person name="Antonielli L."/>
            <person name="Sanchez S."/>
            <person name="Marco P."/>
            <person name="Wang X."/>
            <person name="Falini L.B."/>
            <person name="Barry K."/>
            <person name="Haridas S."/>
            <person name="Lipzen A."/>
            <person name="Labutti K."/>
            <person name="Grigoriev I.V."/>
            <person name="Murat C."/>
            <person name="Martin F."/>
            <person name="Albertini E."/>
            <person name="Donnini D."/>
            <person name="Bonito G."/>
        </authorList>
    </citation>
    <scope>NUCLEOTIDE SEQUENCE [LARGE SCALE GENOMIC DNA]</scope>
    <source>
        <strain evidence="3 4">Sb_GMNB300</strain>
    </source>
</reference>
<sequence length="454" mass="47861">MQTGLAHWCELHGPTSILCTQVIPPSCGECYPPRTTLIRSPSTPHLSGGPTPPQSSHGHGRPNTTSNTPISSPTPRPSTAVHLGHQFGGNVASPRLPSPSETPPASPRSPVLGPSSSGAGSAPEACRNCTITLPKKLEEERSNAGSSDRGVSPPGRPIRTTETLVVGGVSPTSVDERTGRGQKTSSPQIQPQFNSATQSLTTHTHTVTYLSSRSPALASRYSQVRQACIRSLSCELVPAQTGPILFGDQQTGYTIAVVFKLSDSKSRGGRRTYALLCMSMNQKALMQSWNLISQVFQTLVLEIQRAAVDKAAKDAQTSTPTETSLSSVGSRGPESFLRRRTPGDGSAARSLADLVGNDQFFVNLHSAFVRLLATLSKIYGYGSATQELTADMIPLTIGSAAASDGRSRAGSVSSNLEDRDKKQLPKPSPSAPASETTNIDPTTSSTTKQEPPAI</sequence>
<feature type="compositionally biased region" description="Low complexity" evidence="1">
    <location>
        <begin position="401"/>
        <end position="414"/>
    </location>
</feature>
<evidence type="ECO:0000256" key="1">
    <source>
        <dbReference type="SAM" id="MobiDB-lite"/>
    </source>
</evidence>
<dbReference type="GO" id="GO:0005096">
    <property type="term" value="F:GTPase activator activity"/>
    <property type="evidence" value="ECO:0007669"/>
    <property type="project" value="InterPro"/>
</dbReference>
<dbReference type="AlphaFoldDB" id="A0A5J5EYM1"/>
<feature type="region of interest" description="Disordered" evidence="1">
    <location>
        <begin position="401"/>
        <end position="454"/>
    </location>
</feature>
<feature type="region of interest" description="Disordered" evidence="1">
    <location>
        <begin position="311"/>
        <end position="343"/>
    </location>
</feature>
<dbReference type="GO" id="GO:1904263">
    <property type="term" value="P:positive regulation of TORC1 signaling"/>
    <property type="evidence" value="ECO:0007669"/>
    <property type="project" value="TreeGrafter"/>
</dbReference>
<dbReference type="InterPro" id="IPR021713">
    <property type="entry name" value="Folliculin"/>
</dbReference>
<evidence type="ECO:0000259" key="2">
    <source>
        <dbReference type="PROSITE" id="PS51834"/>
    </source>
</evidence>
<gene>
    <name evidence="3" type="ORF">FN846DRAFT_890159</name>
</gene>
<comment type="caution">
    <text evidence="3">The sequence shown here is derived from an EMBL/GenBank/DDBJ whole genome shotgun (WGS) entry which is preliminary data.</text>
</comment>
<feature type="compositionally biased region" description="Polar residues" evidence="1">
    <location>
        <begin position="431"/>
        <end position="441"/>
    </location>
</feature>
<feature type="compositionally biased region" description="Polar residues" evidence="1">
    <location>
        <begin position="315"/>
        <end position="329"/>
    </location>
</feature>
<feature type="compositionally biased region" description="Low complexity" evidence="1">
    <location>
        <begin position="109"/>
        <end position="125"/>
    </location>
</feature>
<feature type="compositionally biased region" description="Polar residues" evidence="1">
    <location>
        <begin position="181"/>
        <end position="190"/>
    </location>
</feature>
<dbReference type="InterPro" id="IPR037521">
    <property type="entry name" value="FLCN/SMCR8_DENN"/>
</dbReference>
<dbReference type="PANTHER" id="PTHR31441">
    <property type="entry name" value="FOLLICULIN FAMILY MEMBER"/>
    <property type="match status" value="1"/>
</dbReference>
<dbReference type="InParanoid" id="A0A5J5EYM1"/>
<dbReference type="PROSITE" id="PS51834">
    <property type="entry name" value="DENN_FLCN_SMCR8"/>
    <property type="match status" value="1"/>
</dbReference>
<proteinExistence type="predicted"/>
<organism evidence="3 4">
    <name type="scientific">Sphaerosporella brunnea</name>
    <dbReference type="NCBI Taxonomy" id="1250544"/>
    <lineage>
        <taxon>Eukaryota</taxon>
        <taxon>Fungi</taxon>
        <taxon>Dikarya</taxon>
        <taxon>Ascomycota</taxon>
        <taxon>Pezizomycotina</taxon>
        <taxon>Pezizomycetes</taxon>
        <taxon>Pezizales</taxon>
        <taxon>Pyronemataceae</taxon>
        <taxon>Sphaerosporella</taxon>
    </lineage>
</organism>
<keyword evidence="3" id="KW-0167">Capsid protein</keyword>
<name>A0A5J5EYM1_9PEZI</name>
<feature type="domain" description="UDENN FLCN/SMCR8-type" evidence="2">
    <location>
        <begin position="184"/>
        <end position="454"/>
    </location>
</feature>
<dbReference type="InterPro" id="IPR037520">
    <property type="entry name" value="Folliculin/SMCR8_longin"/>
</dbReference>
<keyword evidence="3" id="KW-0946">Virion</keyword>
<keyword evidence="4" id="KW-1185">Reference proteome</keyword>
<evidence type="ECO:0000313" key="3">
    <source>
        <dbReference type="EMBL" id="KAA8906540.1"/>
    </source>
</evidence>
<accession>A0A5J5EYM1</accession>
<dbReference type="GO" id="GO:0005829">
    <property type="term" value="C:cytosol"/>
    <property type="evidence" value="ECO:0007669"/>
    <property type="project" value="TreeGrafter"/>
</dbReference>
<feature type="region of interest" description="Disordered" evidence="1">
    <location>
        <begin position="38"/>
        <end position="190"/>
    </location>
</feature>
<evidence type="ECO:0000313" key="4">
    <source>
        <dbReference type="Proteomes" id="UP000326924"/>
    </source>
</evidence>
<dbReference type="Pfam" id="PF11704">
    <property type="entry name" value="Folliculin"/>
    <property type="match status" value="1"/>
</dbReference>
<dbReference type="EMBL" id="VXIS01000088">
    <property type="protein sequence ID" value="KAA8906540.1"/>
    <property type="molecule type" value="Genomic_DNA"/>
</dbReference>
<protein>
    <submittedName>
        <fullName evidence="3">Vesicle coat protein</fullName>
    </submittedName>
</protein>
<dbReference type="OrthoDB" id="5599713at2759"/>
<feature type="compositionally biased region" description="Pro residues" evidence="1">
    <location>
        <begin position="96"/>
        <end position="107"/>
    </location>
</feature>